<sequence length="172" mass="19409">MKHEPEHYVADILSAAGGRLVSRIRLQKIAYLLDQLGAKSGFDYSYHHYGPYSRDLDSAILDAEAFGLVREEYGYRKTDGARYSVFVRNADDKQFSCLKDSHLRDITKQLASQNVTVLELAATAHWLVKFEKVDDWQAEIHRRKGTKTDNGRLEEATKLLAEVGLPPTVAAV</sequence>
<organism evidence="1 2">
    <name type="scientific">Labrys miyagiensis</name>
    <dbReference type="NCBI Taxonomy" id="346912"/>
    <lineage>
        <taxon>Bacteria</taxon>
        <taxon>Pseudomonadati</taxon>
        <taxon>Pseudomonadota</taxon>
        <taxon>Alphaproteobacteria</taxon>
        <taxon>Hyphomicrobiales</taxon>
        <taxon>Xanthobacteraceae</taxon>
        <taxon>Labrys</taxon>
    </lineage>
</organism>
<dbReference type="RefSeq" id="WP_284309943.1">
    <property type="nucleotide sequence ID" value="NZ_BSPC01000004.1"/>
</dbReference>
<dbReference type="Proteomes" id="UP001156882">
    <property type="component" value="Unassembled WGS sequence"/>
</dbReference>
<gene>
    <name evidence="1" type="ORF">GCM10007874_01260</name>
</gene>
<name>A0ABQ6C9R0_9HYPH</name>
<reference evidence="2" key="1">
    <citation type="journal article" date="2019" name="Int. J. Syst. Evol. Microbiol.">
        <title>The Global Catalogue of Microorganisms (GCM) 10K type strain sequencing project: providing services to taxonomists for standard genome sequencing and annotation.</title>
        <authorList>
            <consortium name="The Broad Institute Genomics Platform"/>
            <consortium name="The Broad Institute Genome Sequencing Center for Infectious Disease"/>
            <person name="Wu L."/>
            <person name="Ma J."/>
        </authorList>
    </citation>
    <scope>NUCLEOTIDE SEQUENCE [LARGE SCALE GENOMIC DNA]</scope>
    <source>
        <strain evidence="2">NBRC 101365</strain>
    </source>
</reference>
<dbReference type="EMBL" id="BSPC01000004">
    <property type="protein sequence ID" value="GLS17111.1"/>
    <property type="molecule type" value="Genomic_DNA"/>
</dbReference>
<comment type="caution">
    <text evidence="1">The sequence shown here is derived from an EMBL/GenBank/DDBJ whole genome shotgun (WGS) entry which is preliminary data.</text>
</comment>
<keyword evidence="2" id="KW-1185">Reference proteome</keyword>
<evidence type="ECO:0008006" key="3">
    <source>
        <dbReference type="Google" id="ProtNLM"/>
    </source>
</evidence>
<protein>
    <recommendedName>
        <fullName evidence="3">Antitoxin SocA-like Panacea domain-containing protein</fullName>
    </recommendedName>
</protein>
<evidence type="ECO:0000313" key="2">
    <source>
        <dbReference type="Proteomes" id="UP001156882"/>
    </source>
</evidence>
<proteinExistence type="predicted"/>
<evidence type="ECO:0000313" key="1">
    <source>
        <dbReference type="EMBL" id="GLS17111.1"/>
    </source>
</evidence>
<accession>A0ABQ6C9R0</accession>